<dbReference type="RefSeq" id="WP_189242838.1">
    <property type="nucleotide sequence ID" value="NZ_BMQP01000023.1"/>
</dbReference>
<evidence type="ECO:0000256" key="1">
    <source>
        <dbReference type="SAM" id="SignalP"/>
    </source>
</evidence>
<evidence type="ECO:0000313" key="2">
    <source>
        <dbReference type="EMBL" id="GIH86113.1"/>
    </source>
</evidence>
<dbReference type="AlphaFoldDB" id="A0A8J3SA68"/>
<feature type="signal peptide" evidence="1">
    <location>
        <begin position="1"/>
        <end position="25"/>
    </location>
</feature>
<organism evidence="2 3">
    <name type="scientific">Planobispora rosea</name>
    <dbReference type="NCBI Taxonomy" id="35762"/>
    <lineage>
        <taxon>Bacteria</taxon>
        <taxon>Bacillati</taxon>
        <taxon>Actinomycetota</taxon>
        <taxon>Actinomycetes</taxon>
        <taxon>Streptosporangiales</taxon>
        <taxon>Streptosporangiaceae</taxon>
        <taxon>Planobispora</taxon>
    </lineage>
</organism>
<comment type="caution">
    <text evidence="2">The sequence shown here is derived from an EMBL/GenBank/DDBJ whole genome shotgun (WGS) entry which is preliminary data.</text>
</comment>
<sequence>MKRFAAVLACAAAAAALTGPLSVPAAHAQAPDPLKALKGQLVTGRGVTFTDVTKVIQGGESQIFARRKGSLQFGRSGISAIDMTGRLNVSDDVKELLPELAKLGRPERILWVKNVSYLSGGLFGESMPEGKKWLRTPGLAFGVVGMSGQSVNAAEPATLKALLTRATTKRPTSYAGKITFGELYKVSPWFRASLGEKPTAKEAKTVITWKLALGSGRLPARLTATHSGDATGMKGSTITMDTRYTGWGSEVTVKAPPADEIARPEELENADSE</sequence>
<feature type="chain" id="PRO_5038799402" description="Lipoprotein" evidence="1">
    <location>
        <begin position="26"/>
        <end position="273"/>
    </location>
</feature>
<proteinExistence type="predicted"/>
<keyword evidence="1" id="KW-0732">Signal</keyword>
<keyword evidence="3" id="KW-1185">Reference proteome</keyword>
<accession>A0A8J3SA68</accession>
<dbReference type="Proteomes" id="UP000655044">
    <property type="component" value="Unassembled WGS sequence"/>
</dbReference>
<evidence type="ECO:0008006" key="4">
    <source>
        <dbReference type="Google" id="ProtNLM"/>
    </source>
</evidence>
<dbReference type="EMBL" id="BOOI01000042">
    <property type="protein sequence ID" value="GIH86113.1"/>
    <property type="molecule type" value="Genomic_DNA"/>
</dbReference>
<evidence type="ECO:0000313" key="3">
    <source>
        <dbReference type="Proteomes" id="UP000655044"/>
    </source>
</evidence>
<name>A0A8J3SA68_PLARO</name>
<reference evidence="2" key="1">
    <citation type="submission" date="2021-01" db="EMBL/GenBank/DDBJ databases">
        <title>Whole genome shotgun sequence of Planobispora rosea NBRC 15558.</title>
        <authorList>
            <person name="Komaki H."/>
            <person name="Tamura T."/>
        </authorList>
    </citation>
    <scope>NUCLEOTIDE SEQUENCE</scope>
    <source>
        <strain evidence="2">NBRC 15558</strain>
    </source>
</reference>
<protein>
    <recommendedName>
        <fullName evidence="4">Lipoprotein</fullName>
    </recommendedName>
</protein>
<gene>
    <name evidence="2" type="ORF">Pro02_45210</name>
</gene>